<gene>
    <name evidence="2" type="ORF">SPSC_01733</name>
</gene>
<dbReference type="EMBL" id="LK056662">
    <property type="protein sequence ID" value="CDU23103.1"/>
    <property type="molecule type" value="Genomic_DNA"/>
</dbReference>
<evidence type="ECO:0000256" key="1">
    <source>
        <dbReference type="SAM" id="MobiDB-lite"/>
    </source>
</evidence>
<accession>A0A127ZCB0</accession>
<dbReference type="GO" id="GO:0016301">
    <property type="term" value="F:kinase activity"/>
    <property type="evidence" value="ECO:0007669"/>
    <property type="project" value="UniProtKB-KW"/>
</dbReference>
<keyword evidence="2" id="KW-0808">Transferase</keyword>
<name>A0A127ZCB0_9BASI</name>
<sequence>MPPNAIEPIVFRETLRNILTTTSAAEQQQASSTTQVAVLTRIFIDECQSLLDSNTPLPTDSILGAVAHLHETSSAYQSHVTAGSDHRPHTPTSQTGVRSAQRSPRANKAQKDADRIDTTDVAWNDLLKAHTTWQKSGHDSSSLFTTGFLSIMKMHRATLLRSFPLLKEVRIDPTIAECLAEFSSHLNSLASLVPKLEPIAAICFLIRI</sequence>
<organism evidence="2">
    <name type="scientific">Sporisorium scitamineum</name>
    <dbReference type="NCBI Taxonomy" id="49012"/>
    <lineage>
        <taxon>Eukaryota</taxon>
        <taxon>Fungi</taxon>
        <taxon>Dikarya</taxon>
        <taxon>Basidiomycota</taxon>
        <taxon>Ustilaginomycotina</taxon>
        <taxon>Ustilaginomycetes</taxon>
        <taxon>Ustilaginales</taxon>
        <taxon>Ustilaginaceae</taxon>
        <taxon>Sporisorium</taxon>
    </lineage>
</organism>
<keyword evidence="2" id="KW-0418">Kinase</keyword>
<proteinExistence type="predicted"/>
<feature type="region of interest" description="Disordered" evidence="1">
    <location>
        <begin position="74"/>
        <end position="114"/>
    </location>
</feature>
<evidence type="ECO:0000313" key="2">
    <source>
        <dbReference type="EMBL" id="CDU23103.1"/>
    </source>
</evidence>
<reference evidence="2" key="1">
    <citation type="submission" date="2014-06" db="EMBL/GenBank/DDBJ databases">
        <authorList>
            <person name="Ju J."/>
            <person name="Zhang J."/>
        </authorList>
    </citation>
    <scope>NUCLEOTIDE SEQUENCE</scope>
    <source>
        <strain evidence="2">SscI8</strain>
    </source>
</reference>
<dbReference type="AlphaFoldDB" id="A0A127ZCB0"/>
<feature type="compositionally biased region" description="Polar residues" evidence="1">
    <location>
        <begin position="90"/>
        <end position="104"/>
    </location>
</feature>
<protein>
    <submittedName>
        <fullName evidence="2">Related to SNF1-related protein kinase KIN10</fullName>
    </submittedName>
</protein>